<sequence>MQDFADYLKIIGRGQRAGRYLTLDEAQTAYTMVLNGQATPAQVGAFLMLLRVREESHIELAGFVNAARAQVTFEWQALGVDLDLGGYAGKRRHLPWYVLAALCLAQHGYRIFMHSHAEGQSQRLYLDTVFRELGLPIATHATEAKQQLATHNLVYAPLYAVLPALSQVMDMRAELGLRSSANTIARMLNPAQARVSFHGVHHRHFDERHALTAQELGDSVVACIRGEGGEPEMNPERDCQLFRCVEGNIIQELVPAQLPQWQIKPREMHCNDLRLCWEGNYRSDYADAAIIGSMTQYLIVLENISYEQASVRARYLWDQRDPSNMLKTTSTSIDVAS</sequence>
<dbReference type="Proteomes" id="UP001165413">
    <property type="component" value="Unassembled WGS sequence"/>
</dbReference>
<dbReference type="AlphaFoldDB" id="A0AA42BKW3"/>
<proteinExistence type="predicted"/>
<dbReference type="GO" id="GO:0004048">
    <property type="term" value="F:anthranilate phosphoribosyltransferase activity"/>
    <property type="evidence" value="ECO:0007669"/>
    <property type="project" value="InterPro"/>
</dbReference>
<dbReference type="PANTHER" id="PTHR43285:SF4">
    <property type="entry name" value="TRANSFERASE"/>
    <property type="match status" value="1"/>
</dbReference>
<dbReference type="SUPFAM" id="SSF47648">
    <property type="entry name" value="Nucleoside phosphorylase/phosphoribosyltransferase N-terminal domain"/>
    <property type="match status" value="1"/>
</dbReference>
<evidence type="ECO:0000313" key="4">
    <source>
        <dbReference type="EMBL" id="MCP3428213.1"/>
    </source>
</evidence>
<name>A0AA42BKW3_9ALTE</name>
<evidence type="ECO:0000313" key="5">
    <source>
        <dbReference type="Proteomes" id="UP001165413"/>
    </source>
</evidence>
<dbReference type="GO" id="GO:0000162">
    <property type="term" value="P:L-tryptophan biosynthetic process"/>
    <property type="evidence" value="ECO:0007669"/>
    <property type="project" value="UniProtKB-KW"/>
</dbReference>
<dbReference type="EMBL" id="JANATA010000005">
    <property type="protein sequence ID" value="MCP3428213.1"/>
    <property type="molecule type" value="Genomic_DNA"/>
</dbReference>
<keyword evidence="5" id="KW-1185">Reference proteome</keyword>
<keyword evidence="2 4" id="KW-0808">Transferase</keyword>
<evidence type="ECO:0000256" key="2">
    <source>
        <dbReference type="ARBA" id="ARBA00022679"/>
    </source>
</evidence>
<dbReference type="InterPro" id="IPR017459">
    <property type="entry name" value="Glycosyl_Trfase_fam3_N_dom"/>
</dbReference>
<dbReference type="RefSeq" id="WP_254099329.1">
    <property type="nucleotide sequence ID" value="NZ_JANATA010000005.1"/>
</dbReference>
<keyword evidence="1" id="KW-0328">Glycosyltransferase</keyword>
<protein>
    <submittedName>
        <fullName evidence="4">Glycosyl transferase family protein</fullName>
    </submittedName>
</protein>
<dbReference type="InterPro" id="IPR036320">
    <property type="entry name" value="Glycosyl_Trfase_fam3_N_dom_sf"/>
</dbReference>
<reference evidence="4" key="1">
    <citation type="submission" date="2022-07" db="EMBL/GenBank/DDBJ databases">
        <title>Characterization of the Novel Bacterium Alteromonas immobilis LMIT006 and Alteromonas gregis LMIT007.</title>
        <authorList>
            <person name="Lin X."/>
        </authorList>
    </citation>
    <scope>NUCLEOTIDE SEQUENCE</scope>
    <source>
        <strain evidence="4">LMIT007</strain>
    </source>
</reference>
<gene>
    <name evidence="4" type="ORF">NLF92_04565</name>
</gene>
<dbReference type="NCBIfam" id="NF006564">
    <property type="entry name" value="PRK09071.1"/>
    <property type="match status" value="1"/>
</dbReference>
<dbReference type="Gene3D" id="1.20.970.10">
    <property type="entry name" value="Transferase, Pyrimidine Nucleoside Phosphorylase, Chain C"/>
    <property type="match status" value="1"/>
</dbReference>
<feature type="domain" description="Glycosyl transferase family 3 N-terminal" evidence="3">
    <location>
        <begin position="16"/>
        <end position="69"/>
    </location>
</feature>
<dbReference type="PANTHER" id="PTHR43285">
    <property type="entry name" value="ANTHRANILATE PHOSPHORIBOSYLTRANSFERASE"/>
    <property type="match status" value="1"/>
</dbReference>
<accession>A0AA42BKW3</accession>
<dbReference type="InterPro" id="IPR035902">
    <property type="entry name" value="Nuc_phospho_transferase"/>
</dbReference>
<dbReference type="GO" id="GO:0005829">
    <property type="term" value="C:cytosol"/>
    <property type="evidence" value="ECO:0007669"/>
    <property type="project" value="TreeGrafter"/>
</dbReference>
<dbReference type="Pfam" id="PF02885">
    <property type="entry name" value="Glycos_trans_3N"/>
    <property type="match status" value="1"/>
</dbReference>
<dbReference type="InterPro" id="IPR005940">
    <property type="entry name" value="Anthranilate_Pribosyl_Tfrase"/>
</dbReference>
<comment type="caution">
    <text evidence="4">The sequence shown here is derived from an EMBL/GenBank/DDBJ whole genome shotgun (WGS) entry which is preliminary data.</text>
</comment>
<dbReference type="Gene3D" id="3.40.1030.10">
    <property type="entry name" value="Nucleoside phosphorylase/phosphoribosyltransferase catalytic domain"/>
    <property type="match status" value="1"/>
</dbReference>
<dbReference type="SUPFAM" id="SSF52418">
    <property type="entry name" value="Nucleoside phosphorylase/phosphoribosyltransferase catalytic domain"/>
    <property type="match status" value="1"/>
</dbReference>
<organism evidence="4 5">
    <name type="scientific">Opacimonas viscosa</name>
    <dbReference type="NCBI Taxonomy" id="2961944"/>
    <lineage>
        <taxon>Bacteria</taxon>
        <taxon>Pseudomonadati</taxon>
        <taxon>Pseudomonadota</taxon>
        <taxon>Gammaproteobacteria</taxon>
        <taxon>Alteromonadales</taxon>
        <taxon>Alteromonadaceae</taxon>
        <taxon>Opacimonas</taxon>
    </lineage>
</organism>
<evidence type="ECO:0000259" key="3">
    <source>
        <dbReference type="Pfam" id="PF02885"/>
    </source>
</evidence>
<evidence type="ECO:0000256" key="1">
    <source>
        <dbReference type="ARBA" id="ARBA00022676"/>
    </source>
</evidence>